<name>A0ABW1DL04_9DEIO</name>
<keyword evidence="2" id="KW-1185">Reference proteome</keyword>
<organism evidence="1 2">
    <name type="scientific">Deinococcus petrolearius</name>
    <dbReference type="NCBI Taxonomy" id="1751295"/>
    <lineage>
        <taxon>Bacteria</taxon>
        <taxon>Thermotogati</taxon>
        <taxon>Deinococcota</taxon>
        <taxon>Deinococci</taxon>
        <taxon>Deinococcales</taxon>
        <taxon>Deinococcaceae</taxon>
        <taxon>Deinococcus</taxon>
    </lineage>
</organism>
<reference evidence="2" key="1">
    <citation type="journal article" date="2019" name="Int. J. Syst. Evol. Microbiol.">
        <title>The Global Catalogue of Microorganisms (GCM) 10K type strain sequencing project: providing services to taxonomists for standard genome sequencing and annotation.</title>
        <authorList>
            <consortium name="The Broad Institute Genomics Platform"/>
            <consortium name="The Broad Institute Genome Sequencing Center for Infectious Disease"/>
            <person name="Wu L."/>
            <person name="Ma J."/>
        </authorList>
    </citation>
    <scope>NUCLEOTIDE SEQUENCE [LARGE SCALE GENOMIC DNA]</scope>
    <source>
        <strain evidence="2">CGMCC 1.15053</strain>
    </source>
</reference>
<sequence>MARSPTIGYEYSIQWHNPKTEPPPGMARVLVRAFAASSRPEDKPEAIARKAAELEFGSGWVICSQAITPPPRRHSAEQKGKRRVGNLQRRVRKAVGPLFAQAVIDAELARKPDDYAGAEVSREGAAYVAECDAEDARLWAAYLEWHAQVTGEASGEAPGALGEVA</sequence>
<protein>
    <submittedName>
        <fullName evidence="1">Uncharacterized protein</fullName>
    </submittedName>
</protein>
<evidence type="ECO:0000313" key="2">
    <source>
        <dbReference type="Proteomes" id="UP001595979"/>
    </source>
</evidence>
<dbReference type="EMBL" id="JBHSOH010000020">
    <property type="protein sequence ID" value="MFC5849412.1"/>
    <property type="molecule type" value="Genomic_DNA"/>
</dbReference>
<dbReference type="Proteomes" id="UP001595979">
    <property type="component" value="Unassembled WGS sequence"/>
</dbReference>
<evidence type="ECO:0000313" key="1">
    <source>
        <dbReference type="EMBL" id="MFC5849412.1"/>
    </source>
</evidence>
<dbReference type="RefSeq" id="WP_380050528.1">
    <property type="nucleotide sequence ID" value="NZ_JBHSOH010000020.1"/>
</dbReference>
<proteinExistence type="predicted"/>
<accession>A0ABW1DL04</accession>
<comment type="caution">
    <text evidence="1">The sequence shown here is derived from an EMBL/GenBank/DDBJ whole genome shotgun (WGS) entry which is preliminary data.</text>
</comment>
<gene>
    <name evidence="1" type="ORF">ACFPQ6_13955</name>
</gene>